<sequence>MVKEIIDGAPPFSFSPGGKHYAEIAREALTDEAPVDFRDWKYQLKMEGEKQVKKANREQVPMHERPARYGWPTTNDRGYTINERPSGPIRPMKVICVGAGASGISLAKSARDLKNVDLIIYEKNAEVAGTWLENRYPGCACDIPSVTYQYSWEPAIWSKFYSEAPEIFRYFKGVADKYQLYNAIRLQHRVDHAQWIASEAKWKVQITDLTTNKKIEDSCDVFVNAMGFLNDWNWPNISGLDTFRGVVAHSAGYPEDLSLRGKRVAVVGNGSSGIQLVANIHQEASHLYTWIRSPTWITPGFAQKYAGPNGGNFAYTEKQKQLLRDDPEYYLKYRKAVELEMNGDFLAFHLNTPQSNGGMRYAAREMRKRLQDREDLVDSLIPKEFPLGCRRPTPGTGYLEALLQPNVTTFKHGGLTQVTPDGFIDPEGNEHKVDVIILATGFNTSWVPRFPIIANGINLQDIYRKTPVSYLGVAAPQMPNYLTFYGPYGPLGQGSAMPMIEAFTTYIISVIKKMQTDDIRDLTPKQRCIDDYAEHADLFNKRMVYSGHCRSWFKGNQIDGRVMLHPGSRAQYLELMSSPRYEDFDINYWSRNMWAWLGNGYSLRDLDDSDKSWYLGLVDGVDVQKTFDVDEMLCPTKQSSTARL</sequence>
<dbReference type="InterPro" id="IPR020946">
    <property type="entry name" value="Flavin_mOase-like"/>
</dbReference>
<dbReference type="GO" id="GO:0050661">
    <property type="term" value="F:NADP binding"/>
    <property type="evidence" value="ECO:0007669"/>
    <property type="project" value="InterPro"/>
</dbReference>
<dbReference type="InterPro" id="IPR036188">
    <property type="entry name" value="FAD/NAD-bd_sf"/>
</dbReference>
<evidence type="ECO:0000313" key="6">
    <source>
        <dbReference type="EMBL" id="OAG44844.1"/>
    </source>
</evidence>
<dbReference type="AlphaFoldDB" id="A0A177FKL7"/>
<evidence type="ECO:0000313" key="7">
    <source>
        <dbReference type="Proteomes" id="UP000077002"/>
    </source>
</evidence>
<evidence type="ECO:0000256" key="4">
    <source>
        <dbReference type="ARBA" id="ARBA00022827"/>
    </source>
</evidence>
<keyword evidence="3" id="KW-0285">Flavoprotein</keyword>
<evidence type="ECO:0008006" key="8">
    <source>
        <dbReference type="Google" id="ProtNLM"/>
    </source>
</evidence>
<proteinExistence type="inferred from homology"/>
<dbReference type="OrthoDB" id="66881at2759"/>
<dbReference type="GeneID" id="34595988"/>
<evidence type="ECO:0000256" key="2">
    <source>
        <dbReference type="ARBA" id="ARBA00010139"/>
    </source>
</evidence>
<comment type="similarity">
    <text evidence="2">Belongs to the FAD-binding monooxygenase family.</text>
</comment>
<protein>
    <recommendedName>
        <fullName evidence="8">FAD/NAD(P)-binding domain-containing protein</fullName>
    </recommendedName>
</protein>
<evidence type="ECO:0000256" key="5">
    <source>
        <dbReference type="ARBA" id="ARBA00023002"/>
    </source>
</evidence>
<dbReference type="GO" id="GO:0050660">
    <property type="term" value="F:flavin adenine dinucleotide binding"/>
    <property type="evidence" value="ECO:0007669"/>
    <property type="project" value="InterPro"/>
</dbReference>
<keyword evidence="7" id="KW-1185">Reference proteome</keyword>
<dbReference type="InterPro" id="IPR051209">
    <property type="entry name" value="FAD-bind_Monooxygenase_sf"/>
</dbReference>
<dbReference type="SUPFAM" id="SSF51905">
    <property type="entry name" value="FAD/NAD(P)-binding domain"/>
    <property type="match status" value="3"/>
</dbReference>
<evidence type="ECO:0000256" key="1">
    <source>
        <dbReference type="ARBA" id="ARBA00001974"/>
    </source>
</evidence>
<organism evidence="6 7">
    <name type="scientific">Fonsecaea monophora</name>
    <dbReference type="NCBI Taxonomy" id="254056"/>
    <lineage>
        <taxon>Eukaryota</taxon>
        <taxon>Fungi</taxon>
        <taxon>Dikarya</taxon>
        <taxon>Ascomycota</taxon>
        <taxon>Pezizomycotina</taxon>
        <taxon>Eurotiomycetes</taxon>
        <taxon>Chaetothyriomycetidae</taxon>
        <taxon>Chaetothyriales</taxon>
        <taxon>Herpotrichiellaceae</taxon>
        <taxon>Fonsecaea</taxon>
    </lineage>
</organism>
<accession>A0A177FKL7</accession>
<keyword evidence="4" id="KW-0274">FAD</keyword>
<keyword evidence="5" id="KW-0560">Oxidoreductase</keyword>
<gene>
    <name evidence="6" type="ORF">AYO21_00806</name>
</gene>
<dbReference type="RefSeq" id="XP_022516796.1">
    <property type="nucleotide sequence ID" value="XM_022650793.1"/>
</dbReference>
<dbReference type="GO" id="GO:0004499">
    <property type="term" value="F:N,N-dimethylaniline monooxygenase activity"/>
    <property type="evidence" value="ECO:0007669"/>
    <property type="project" value="InterPro"/>
</dbReference>
<dbReference type="Proteomes" id="UP000077002">
    <property type="component" value="Unassembled WGS sequence"/>
</dbReference>
<dbReference type="Gene3D" id="3.50.50.60">
    <property type="entry name" value="FAD/NAD(P)-binding domain"/>
    <property type="match status" value="2"/>
</dbReference>
<comment type="caution">
    <text evidence="6">The sequence shown here is derived from an EMBL/GenBank/DDBJ whole genome shotgun (WGS) entry which is preliminary data.</text>
</comment>
<dbReference type="PANTHER" id="PTHR42877:SF7">
    <property type="entry name" value="FLAVIN-BINDING MONOOXYGENASE-RELATED"/>
    <property type="match status" value="1"/>
</dbReference>
<dbReference type="PANTHER" id="PTHR42877">
    <property type="entry name" value="L-ORNITHINE N(5)-MONOOXYGENASE-RELATED"/>
    <property type="match status" value="1"/>
</dbReference>
<evidence type="ECO:0000256" key="3">
    <source>
        <dbReference type="ARBA" id="ARBA00022630"/>
    </source>
</evidence>
<dbReference type="Pfam" id="PF00743">
    <property type="entry name" value="FMO-like"/>
    <property type="match status" value="1"/>
</dbReference>
<comment type="cofactor">
    <cofactor evidence="1">
        <name>FAD</name>
        <dbReference type="ChEBI" id="CHEBI:57692"/>
    </cofactor>
</comment>
<dbReference type="EMBL" id="LVKK01000003">
    <property type="protein sequence ID" value="OAG44844.1"/>
    <property type="molecule type" value="Genomic_DNA"/>
</dbReference>
<reference evidence="6 7" key="1">
    <citation type="submission" date="2016-03" db="EMBL/GenBank/DDBJ databases">
        <title>Draft genome sequence of the Fonsecaea monophora CBS 269.37.</title>
        <authorList>
            <person name="Bombassaro A."/>
            <person name="Vinicius W.A."/>
            <person name="De Hoog S."/>
            <person name="Sun J."/>
            <person name="Souza E.M."/>
            <person name="Raittz R.T."/>
            <person name="Costa F."/>
            <person name="Leao A.C."/>
            <person name="Tadra-Sfeir M.Z."/>
            <person name="Baura V."/>
            <person name="Balsanelli E."/>
            <person name="Pedrosa F.O."/>
            <person name="Moreno L.F."/>
            <person name="Steffens M.B."/>
            <person name="Xi L."/>
            <person name="Bocca A.L."/>
            <person name="Felipe M.S."/>
            <person name="Teixeira M."/>
            <person name="Telles Filho F.Q."/>
            <person name="Azevedo C.M."/>
            <person name="Gomes R."/>
            <person name="Vicente V.A."/>
        </authorList>
    </citation>
    <scope>NUCLEOTIDE SEQUENCE [LARGE SCALE GENOMIC DNA]</scope>
    <source>
        <strain evidence="6 7">CBS 269.37</strain>
    </source>
</reference>
<name>A0A177FKL7_9EURO</name>